<dbReference type="EMBL" id="JPKR02000002">
    <property type="protein sequence ID" value="KGD73524.1"/>
    <property type="molecule type" value="Genomic_DNA"/>
</dbReference>
<name>A0A095TAI2_9GAMM</name>
<feature type="transmembrane region" description="Helical" evidence="1">
    <location>
        <begin position="86"/>
        <end position="110"/>
    </location>
</feature>
<keyword evidence="1" id="KW-0812">Transmembrane</keyword>
<protein>
    <recommendedName>
        <fullName evidence="4">Inner membrane protein</fullName>
    </recommendedName>
</protein>
<dbReference type="eggNOG" id="ENOG5031HXM">
    <property type="taxonomic scope" value="Bacteria"/>
</dbReference>
<dbReference type="Proteomes" id="UP000029577">
    <property type="component" value="Unassembled WGS sequence"/>
</dbReference>
<feature type="transmembrane region" description="Helical" evidence="1">
    <location>
        <begin position="12"/>
        <end position="33"/>
    </location>
</feature>
<evidence type="ECO:0000313" key="2">
    <source>
        <dbReference type="EMBL" id="KGD73524.1"/>
    </source>
</evidence>
<dbReference type="RefSeq" id="WP_038019733.1">
    <property type="nucleotide sequence ID" value="NZ_JPKR02000002.1"/>
</dbReference>
<gene>
    <name evidence="2" type="ORF">HA49_09680</name>
</gene>
<sequence>MPGRADKARSHLPAPVIAAVLAIILTRLFNLLMCLWHPEGPPRDGVFQELSTLPGYVLLFSVLLVLLLAELISAGLLLAGRRSGRLIFTGCLCLTLAMAGIFGGQIPGIADGLDVADVSQLSVHLLLQKIPDMVILLMLYLPASSRYYFRRK</sequence>
<evidence type="ECO:0000256" key="1">
    <source>
        <dbReference type="SAM" id="Phobius"/>
    </source>
</evidence>
<dbReference type="InterPro" id="IPR019703">
    <property type="entry name" value="YbjO_DH-like"/>
</dbReference>
<evidence type="ECO:0008006" key="4">
    <source>
        <dbReference type="Google" id="ProtNLM"/>
    </source>
</evidence>
<proteinExistence type="predicted"/>
<keyword evidence="1" id="KW-1133">Transmembrane helix</keyword>
<evidence type="ECO:0000313" key="3">
    <source>
        <dbReference type="Proteomes" id="UP000029577"/>
    </source>
</evidence>
<dbReference type="Pfam" id="PF10767">
    <property type="entry name" value="YbjO_DH-like"/>
    <property type="match status" value="1"/>
</dbReference>
<dbReference type="AlphaFoldDB" id="A0A095TAI2"/>
<keyword evidence="1" id="KW-0472">Membrane</keyword>
<reference evidence="2" key="1">
    <citation type="submission" date="2014-12" db="EMBL/GenBank/DDBJ databases">
        <title>The draft genome of the Tatumella morbirosei type strain, LMG23360T isolated from pineapple rot.</title>
        <authorList>
            <person name="Smits T.H."/>
            <person name="Palmer M."/>
            <person name="Venter S.N."/>
            <person name="Duffy B."/>
            <person name="Steenkamp E.T."/>
            <person name="Chan W.Y."/>
            <person name="Coutinho T.A."/>
            <person name="Coetzee M.P."/>
            <person name="De Maayer P."/>
        </authorList>
    </citation>
    <scope>NUCLEOTIDE SEQUENCE [LARGE SCALE GENOMIC DNA]</scope>
    <source>
        <strain evidence="2">LMG 23360</strain>
    </source>
</reference>
<feature type="transmembrane region" description="Helical" evidence="1">
    <location>
        <begin position="130"/>
        <end position="149"/>
    </location>
</feature>
<keyword evidence="3" id="KW-1185">Reference proteome</keyword>
<comment type="caution">
    <text evidence="2">The sequence shown here is derived from an EMBL/GenBank/DDBJ whole genome shotgun (WGS) entry which is preliminary data.</text>
</comment>
<feature type="transmembrane region" description="Helical" evidence="1">
    <location>
        <begin position="53"/>
        <end position="79"/>
    </location>
</feature>
<organism evidence="2 3">
    <name type="scientific">Tatumella morbirosei</name>
    <dbReference type="NCBI Taxonomy" id="642227"/>
    <lineage>
        <taxon>Bacteria</taxon>
        <taxon>Pseudomonadati</taxon>
        <taxon>Pseudomonadota</taxon>
        <taxon>Gammaproteobacteria</taxon>
        <taxon>Enterobacterales</taxon>
        <taxon>Erwiniaceae</taxon>
        <taxon>Tatumella</taxon>
    </lineage>
</organism>
<accession>A0A095TAI2</accession>